<accession>A0A7W7ZCA4</accession>
<dbReference type="EMBL" id="JACHIP010000002">
    <property type="protein sequence ID" value="MBB5057103.1"/>
    <property type="molecule type" value="Genomic_DNA"/>
</dbReference>
<evidence type="ECO:0000256" key="1">
    <source>
        <dbReference type="SAM" id="Phobius"/>
    </source>
</evidence>
<dbReference type="RefSeq" id="WP_184215600.1">
    <property type="nucleotide sequence ID" value="NZ_JACHIP010000002.1"/>
</dbReference>
<feature type="transmembrane region" description="Helical" evidence="1">
    <location>
        <begin position="66"/>
        <end position="89"/>
    </location>
</feature>
<gene>
    <name evidence="2" type="ORF">HDF16_001788</name>
</gene>
<feature type="transmembrane region" description="Helical" evidence="1">
    <location>
        <begin position="33"/>
        <end position="54"/>
    </location>
</feature>
<keyword evidence="1" id="KW-0812">Transmembrane</keyword>
<dbReference type="Proteomes" id="UP000540989">
    <property type="component" value="Unassembled WGS sequence"/>
</dbReference>
<dbReference type="AlphaFoldDB" id="A0A7W7ZCA4"/>
<reference evidence="2 3" key="1">
    <citation type="submission" date="2020-08" db="EMBL/GenBank/DDBJ databases">
        <title>Genomic Encyclopedia of Type Strains, Phase IV (KMG-V): Genome sequencing to study the core and pangenomes of soil and plant-associated prokaryotes.</title>
        <authorList>
            <person name="Whitman W."/>
        </authorList>
    </citation>
    <scope>NUCLEOTIDE SEQUENCE [LARGE SCALE GENOMIC DNA]</scope>
    <source>
        <strain evidence="2 3">M8UP14</strain>
    </source>
</reference>
<sequence>MKRNVWKYGLLSGLALAIPMGFAVPLEHQIGARWSMVFGYTIMVLSFLIIFVGVKHYRDTECGGVISFGRALAAGTLMMLISCACYVAMWEGLVATVEKHFAHDYAVSMVKHAQSSGLQGPALDSKIAAAHDFEVMYSNPIYRMAMTLLEPLPVDLVMALVTAGILRRKPEDGVSAAASPEALAN</sequence>
<comment type="caution">
    <text evidence="2">The sequence shown here is derived from an EMBL/GenBank/DDBJ whole genome shotgun (WGS) entry which is preliminary data.</text>
</comment>
<evidence type="ECO:0000313" key="3">
    <source>
        <dbReference type="Proteomes" id="UP000540989"/>
    </source>
</evidence>
<protein>
    <recommendedName>
        <fullName evidence="4">DUF4199 domain-containing protein</fullName>
    </recommendedName>
</protein>
<evidence type="ECO:0000313" key="2">
    <source>
        <dbReference type="EMBL" id="MBB5057103.1"/>
    </source>
</evidence>
<keyword evidence="1" id="KW-0472">Membrane</keyword>
<keyword evidence="3" id="KW-1185">Reference proteome</keyword>
<organism evidence="2 3">
    <name type="scientific">Granulicella aggregans</name>
    <dbReference type="NCBI Taxonomy" id="474949"/>
    <lineage>
        <taxon>Bacteria</taxon>
        <taxon>Pseudomonadati</taxon>
        <taxon>Acidobacteriota</taxon>
        <taxon>Terriglobia</taxon>
        <taxon>Terriglobales</taxon>
        <taxon>Acidobacteriaceae</taxon>
        <taxon>Granulicella</taxon>
    </lineage>
</organism>
<name>A0A7W7ZCA4_9BACT</name>
<dbReference type="Pfam" id="PF13858">
    <property type="entry name" value="DUF4199"/>
    <property type="match status" value="1"/>
</dbReference>
<evidence type="ECO:0008006" key="4">
    <source>
        <dbReference type="Google" id="ProtNLM"/>
    </source>
</evidence>
<dbReference type="InterPro" id="IPR025250">
    <property type="entry name" value="DUF4199"/>
</dbReference>
<keyword evidence="1" id="KW-1133">Transmembrane helix</keyword>
<proteinExistence type="predicted"/>